<dbReference type="RefSeq" id="WP_015191348.1">
    <property type="nucleotide sequence ID" value="NC_019748.1"/>
</dbReference>
<feature type="modified residue" description="4-aspartylphosphate" evidence="2">
    <location>
        <position position="55"/>
    </location>
</feature>
<evidence type="ECO:0000313" key="4">
    <source>
        <dbReference type="EMBL" id="AFZ33675.1"/>
    </source>
</evidence>
<dbReference type="OrthoDB" id="424582at2"/>
<organism evidence="4 5">
    <name type="scientific">Stanieria cyanosphaera (strain ATCC 29371 / PCC 7437)</name>
    <dbReference type="NCBI Taxonomy" id="111780"/>
    <lineage>
        <taxon>Bacteria</taxon>
        <taxon>Bacillati</taxon>
        <taxon>Cyanobacteriota</taxon>
        <taxon>Cyanophyceae</taxon>
        <taxon>Pleurocapsales</taxon>
        <taxon>Dermocarpellaceae</taxon>
        <taxon>Stanieria</taxon>
    </lineage>
</organism>
<dbReference type="PROSITE" id="PS50110">
    <property type="entry name" value="RESPONSE_REGULATORY"/>
    <property type="match status" value="1"/>
</dbReference>
<reference evidence="5" key="1">
    <citation type="journal article" date="2013" name="Proc. Natl. Acad. Sci. U.S.A.">
        <title>Improving the coverage of the cyanobacterial phylum using diversity-driven genome sequencing.</title>
        <authorList>
            <person name="Shih P.M."/>
            <person name="Wu D."/>
            <person name="Latifi A."/>
            <person name="Axen S.D."/>
            <person name="Fewer D.P."/>
            <person name="Talla E."/>
            <person name="Calteau A."/>
            <person name="Cai F."/>
            <person name="Tandeau de Marsac N."/>
            <person name="Rippka R."/>
            <person name="Herdman M."/>
            <person name="Sivonen K."/>
            <person name="Coursin T."/>
            <person name="Laurent T."/>
            <person name="Goodwin L."/>
            <person name="Nolan M."/>
            <person name="Davenport K.W."/>
            <person name="Han C.S."/>
            <person name="Rubin E.M."/>
            <person name="Eisen J.A."/>
            <person name="Woyke T."/>
            <person name="Gugger M."/>
            <person name="Kerfeld C.A."/>
        </authorList>
    </citation>
    <scope>NUCLEOTIDE SEQUENCE [LARGE SCALE GENOMIC DNA]</scope>
    <source>
        <strain evidence="5">ATCC 29371 / PCC 7437</strain>
    </source>
</reference>
<keyword evidence="5" id="KW-1185">Reference proteome</keyword>
<dbReference type="InterPro" id="IPR001789">
    <property type="entry name" value="Sig_transdc_resp-reg_receiver"/>
</dbReference>
<dbReference type="HOGENOM" id="CLU_000445_69_17_3"/>
<dbReference type="EMBL" id="CP003653">
    <property type="protein sequence ID" value="AFZ33675.1"/>
    <property type="molecule type" value="Genomic_DNA"/>
</dbReference>
<dbReference type="Gene3D" id="3.40.50.2300">
    <property type="match status" value="1"/>
</dbReference>
<dbReference type="GO" id="GO:0000160">
    <property type="term" value="P:phosphorelay signal transduction system"/>
    <property type="evidence" value="ECO:0007669"/>
    <property type="project" value="InterPro"/>
</dbReference>
<evidence type="ECO:0000256" key="2">
    <source>
        <dbReference type="PROSITE-ProRule" id="PRU00169"/>
    </source>
</evidence>
<dbReference type="SMART" id="SM00448">
    <property type="entry name" value="REC"/>
    <property type="match status" value="1"/>
</dbReference>
<dbReference type="CDD" id="cd17552">
    <property type="entry name" value="REC_RR468-like"/>
    <property type="match status" value="1"/>
</dbReference>
<dbReference type="eggNOG" id="COG0745">
    <property type="taxonomic scope" value="Bacteria"/>
</dbReference>
<sequence>MSTKRILLIDDEPDIQVLTQLSLELEANWKVITAASGREGIVLAESQIPDAILLDVMMPEMDGLSTLAKIKTNPKLKHIPVIFLTAKAQISDRKAFYEAGVKGVITKPFDTLTLASQISGFLGW</sequence>
<keyword evidence="1 2" id="KW-0597">Phosphoprotein</keyword>
<evidence type="ECO:0000313" key="5">
    <source>
        <dbReference type="Proteomes" id="UP000010473"/>
    </source>
</evidence>
<gene>
    <name evidence="4" type="ordered locus">Sta7437_0052</name>
</gene>
<dbReference type="KEGG" id="scs:Sta7437_0052"/>
<dbReference type="Proteomes" id="UP000010473">
    <property type="component" value="Chromosome"/>
</dbReference>
<evidence type="ECO:0000259" key="3">
    <source>
        <dbReference type="PROSITE" id="PS50110"/>
    </source>
</evidence>
<feature type="domain" description="Response regulatory" evidence="3">
    <location>
        <begin position="5"/>
        <end position="122"/>
    </location>
</feature>
<proteinExistence type="predicted"/>
<name>K9XM46_STAC7</name>
<dbReference type="PANTHER" id="PTHR44591:SF22">
    <property type="entry name" value="CHEY SUBFAMILY"/>
    <property type="match status" value="1"/>
</dbReference>
<protein>
    <submittedName>
        <fullName evidence="4">Response regulator receiver protein</fullName>
    </submittedName>
</protein>
<dbReference type="STRING" id="111780.Sta7437_0052"/>
<evidence type="ECO:0000256" key="1">
    <source>
        <dbReference type="ARBA" id="ARBA00022553"/>
    </source>
</evidence>
<dbReference type="AlphaFoldDB" id="K9XM46"/>
<dbReference type="Pfam" id="PF00072">
    <property type="entry name" value="Response_reg"/>
    <property type="match status" value="1"/>
</dbReference>
<dbReference type="PANTHER" id="PTHR44591">
    <property type="entry name" value="STRESS RESPONSE REGULATOR PROTEIN 1"/>
    <property type="match status" value="1"/>
</dbReference>
<dbReference type="SUPFAM" id="SSF52172">
    <property type="entry name" value="CheY-like"/>
    <property type="match status" value="1"/>
</dbReference>
<dbReference type="InterPro" id="IPR011006">
    <property type="entry name" value="CheY-like_superfamily"/>
</dbReference>
<dbReference type="InterPro" id="IPR050595">
    <property type="entry name" value="Bact_response_regulator"/>
</dbReference>
<accession>K9XM46</accession>